<dbReference type="RefSeq" id="WP_157460116.1">
    <property type="nucleotide sequence ID" value="NZ_WQLB01000022.1"/>
</dbReference>
<evidence type="ECO:0000256" key="2">
    <source>
        <dbReference type="SAM" id="MobiDB-lite"/>
    </source>
</evidence>
<evidence type="ECO:0000256" key="1">
    <source>
        <dbReference type="PROSITE-ProRule" id="PRU00266"/>
    </source>
</evidence>
<feature type="compositionally biased region" description="Basic and acidic residues" evidence="2">
    <location>
        <begin position="51"/>
        <end position="61"/>
    </location>
</feature>
<proteinExistence type="predicted"/>
<keyword evidence="5" id="KW-1185">Reference proteome</keyword>
<evidence type="ECO:0000313" key="4">
    <source>
        <dbReference type="EMBL" id="MVN88056.1"/>
    </source>
</evidence>
<dbReference type="InterPro" id="IPR014720">
    <property type="entry name" value="dsRBD_dom"/>
</dbReference>
<dbReference type="EMBL" id="WQLB01000022">
    <property type="protein sequence ID" value="MVN88056.1"/>
    <property type="molecule type" value="Genomic_DNA"/>
</dbReference>
<dbReference type="PROSITE" id="PS50137">
    <property type="entry name" value="DS_RBD"/>
    <property type="match status" value="1"/>
</dbReference>
<comment type="caution">
    <text evidence="4">The sequence shown here is derived from an EMBL/GenBank/DDBJ whole genome shotgun (WGS) entry which is preliminary data.</text>
</comment>
<dbReference type="AlphaFoldDB" id="A0A7C9LPU0"/>
<dbReference type="CDD" id="cd10845">
    <property type="entry name" value="DSRM_RNAse_III_family"/>
    <property type="match status" value="1"/>
</dbReference>
<dbReference type="Pfam" id="PF00035">
    <property type="entry name" value="dsrm"/>
    <property type="match status" value="1"/>
</dbReference>
<feature type="region of interest" description="Disordered" evidence="2">
    <location>
        <begin position="45"/>
        <end position="85"/>
    </location>
</feature>
<name>A0A7C9LPU0_9DEIO</name>
<organism evidence="4 5">
    <name type="scientific">Deinococcus arboris</name>
    <dbReference type="NCBI Taxonomy" id="2682977"/>
    <lineage>
        <taxon>Bacteria</taxon>
        <taxon>Thermotogati</taxon>
        <taxon>Deinococcota</taxon>
        <taxon>Deinococci</taxon>
        <taxon>Deinococcales</taxon>
        <taxon>Deinococcaceae</taxon>
        <taxon>Deinococcus</taxon>
    </lineage>
</organism>
<reference evidence="4 5" key="1">
    <citation type="submission" date="2019-12" db="EMBL/GenBank/DDBJ databases">
        <title>Deinococcus sp. HMF7620 Genome sequencing and assembly.</title>
        <authorList>
            <person name="Kang H."/>
            <person name="Kim H."/>
            <person name="Joh K."/>
        </authorList>
    </citation>
    <scope>NUCLEOTIDE SEQUENCE [LARGE SCALE GENOMIC DNA]</scope>
    <source>
        <strain evidence="4 5">HMF7620</strain>
    </source>
</reference>
<dbReference type="SMART" id="SM00358">
    <property type="entry name" value="DSRM"/>
    <property type="match status" value="1"/>
</dbReference>
<protein>
    <submittedName>
        <fullName evidence="4">RNA-binding protein</fullName>
    </submittedName>
</protein>
<feature type="domain" description="DRBM" evidence="3">
    <location>
        <begin position="21"/>
        <end position="71"/>
    </location>
</feature>
<sequence length="138" mass="14743">MNAKGDLIARAITLGLGTPVFEVTPQGPPHEPLFRVTVRVGGEVLGQGGEGRSKRDAERMAAESALKALDDPAPTRADDPQPQVTGRWPIYSVVLEAALETAAEFADDDATLDDVRAQAARLYRDLLTELGHGPEAEE</sequence>
<keyword evidence="1" id="KW-0694">RNA-binding</keyword>
<dbReference type="Gene3D" id="3.30.160.20">
    <property type="match status" value="1"/>
</dbReference>
<evidence type="ECO:0000313" key="5">
    <source>
        <dbReference type="Proteomes" id="UP000483286"/>
    </source>
</evidence>
<dbReference type="GO" id="GO:0003723">
    <property type="term" value="F:RNA binding"/>
    <property type="evidence" value="ECO:0007669"/>
    <property type="project" value="UniProtKB-UniRule"/>
</dbReference>
<dbReference type="SUPFAM" id="SSF54768">
    <property type="entry name" value="dsRNA-binding domain-like"/>
    <property type="match status" value="1"/>
</dbReference>
<dbReference type="Proteomes" id="UP000483286">
    <property type="component" value="Unassembled WGS sequence"/>
</dbReference>
<evidence type="ECO:0000259" key="3">
    <source>
        <dbReference type="PROSITE" id="PS50137"/>
    </source>
</evidence>
<accession>A0A7C9LPU0</accession>
<gene>
    <name evidence="4" type="ORF">GO986_14975</name>
</gene>